<dbReference type="HOGENOM" id="CLU_126578_0_1_4"/>
<dbReference type="RefSeq" id="WP_004189268.1">
    <property type="nucleotide sequence ID" value="NZ_CM000832.1"/>
</dbReference>
<dbReference type="PANTHER" id="PTHR34310">
    <property type="entry name" value="DUF427 DOMAIN PROTEIN (AFU_ORTHOLOGUE AFUA_3G02220)"/>
    <property type="match status" value="1"/>
</dbReference>
<dbReference type="GeneID" id="93059314"/>
<dbReference type="InterPro" id="IPR007361">
    <property type="entry name" value="DUF427"/>
</dbReference>
<proteinExistence type="predicted"/>
<name>A0A0E1W0B8_BURPE</name>
<gene>
    <name evidence="2" type="ORF">BURPS1710A_1146</name>
</gene>
<protein>
    <recommendedName>
        <fullName evidence="1">DUF427 domain-containing protein</fullName>
    </recommendedName>
</protein>
<dbReference type="EMBL" id="CM000832">
    <property type="protein sequence ID" value="EET06660.1"/>
    <property type="molecule type" value="Genomic_DNA"/>
</dbReference>
<reference evidence="2" key="1">
    <citation type="submission" date="2009-05" db="EMBL/GenBank/DDBJ databases">
        <authorList>
            <person name="Harkins D.M."/>
            <person name="DeShazer D."/>
            <person name="Woods D.E."/>
            <person name="Brinkac L.M."/>
            <person name="Brown K.A."/>
            <person name="Hung G.C."/>
            <person name="Tuanyok A."/>
            <person name="Zhang B."/>
            <person name="Nierman W.C."/>
        </authorList>
    </citation>
    <scope>NUCLEOTIDE SEQUENCE [LARGE SCALE GENOMIC DNA]</scope>
    <source>
        <strain evidence="2">1710a</strain>
    </source>
</reference>
<dbReference type="Pfam" id="PF04248">
    <property type="entry name" value="NTP_transf_9"/>
    <property type="match status" value="1"/>
</dbReference>
<dbReference type="Proteomes" id="UP000001812">
    <property type="component" value="Chromosome I"/>
</dbReference>
<dbReference type="InterPro" id="IPR038694">
    <property type="entry name" value="DUF427_sf"/>
</dbReference>
<sequence length="121" mass="13499">MSDAAGHRIEIEPNRHRVRVIHRGITYADSLAAYTLREPGAPDVQYLPRDDVNMSRLVPSDRVALEHCAHKGPATYFHLHTEDGVIENAAWSYEEPSGIANAIRQYVAFDAACVDRIDVTS</sequence>
<feature type="domain" description="DUF427" evidence="1">
    <location>
        <begin position="18"/>
        <end position="111"/>
    </location>
</feature>
<evidence type="ECO:0000313" key="2">
    <source>
        <dbReference type="EMBL" id="EET06660.1"/>
    </source>
</evidence>
<accession>A0A0E1W0B8</accession>
<evidence type="ECO:0000259" key="1">
    <source>
        <dbReference type="Pfam" id="PF04248"/>
    </source>
</evidence>
<organism evidence="2">
    <name type="scientific">Burkholderia pseudomallei 1710a</name>
    <dbReference type="NCBI Taxonomy" id="320371"/>
    <lineage>
        <taxon>Bacteria</taxon>
        <taxon>Pseudomonadati</taxon>
        <taxon>Pseudomonadota</taxon>
        <taxon>Betaproteobacteria</taxon>
        <taxon>Burkholderiales</taxon>
        <taxon>Burkholderiaceae</taxon>
        <taxon>Burkholderia</taxon>
        <taxon>pseudomallei group</taxon>
    </lineage>
</organism>
<dbReference type="Gene3D" id="2.170.150.40">
    <property type="entry name" value="Domain of unknown function (DUF427)"/>
    <property type="match status" value="1"/>
</dbReference>
<dbReference type="PANTHER" id="PTHR34310:SF9">
    <property type="entry name" value="BLR5716 PROTEIN"/>
    <property type="match status" value="1"/>
</dbReference>
<dbReference type="AlphaFoldDB" id="A0A0E1W0B8"/>